<dbReference type="SMART" id="SM00894">
    <property type="entry name" value="Excalibur"/>
    <property type="match status" value="1"/>
</dbReference>
<evidence type="ECO:0000259" key="1">
    <source>
        <dbReference type="SMART" id="SM00894"/>
    </source>
</evidence>
<keyword evidence="3" id="KW-1185">Reference proteome</keyword>
<dbReference type="Pfam" id="PF05901">
    <property type="entry name" value="Excalibur"/>
    <property type="match status" value="1"/>
</dbReference>
<dbReference type="Proteomes" id="UP001017257">
    <property type="component" value="Chromosome"/>
</dbReference>
<protein>
    <submittedName>
        <fullName evidence="2">Excalibur calcium-binding domain-containing protein</fullName>
    </submittedName>
</protein>
<evidence type="ECO:0000313" key="2">
    <source>
        <dbReference type="EMBL" id="UVF22038.1"/>
    </source>
</evidence>
<proteinExistence type="predicted"/>
<evidence type="ECO:0000313" key="3">
    <source>
        <dbReference type="Proteomes" id="UP001017257"/>
    </source>
</evidence>
<accession>A0ABY5RXQ1</accession>
<dbReference type="InterPro" id="IPR008613">
    <property type="entry name" value="Excalibur_Ca-bd_domain"/>
</dbReference>
<name>A0ABY5RXQ1_9HYPH</name>
<organism evidence="2 3">
    <name type="scientific">Microvirga terrae</name>
    <dbReference type="NCBI Taxonomy" id="2740529"/>
    <lineage>
        <taxon>Bacteria</taxon>
        <taxon>Pseudomonadati</taxon>
        <taxon>Pseudomonadota</taxon>
        <taxon>Alphaproteobacteria</taxon>
        <taxon>Hyphomicrobiales</taxon>
        <taxon>Methylobacteriaceae</taxon>
        <taxon>Microvirga</taxon>
    </lineage>
</organism>
<dbReference type="EMBL" id="CP102845">
    <property type="protein sequence ID" value="UVF22038.1"/>
    <property type="molecule type" value="Genomic_DNA"/>
</dbReference>
<dbReference type="RefSeq" id="WP_259060751.1">
    <property type="nucleotide sequence ID" value="NZ_CP102845.1"/>
</dbReference>
<sequence>MYAKHIAAVPNCSAARLVGLAPAYKGQPGYWPWHDRDGDNWACEPYPRRW</sequence>
<feature type="domain" description="Excalibur calcium-binding" evidence="1">
    <location>
        <begin position="8"/>
        <end position="44"/>
    </location>
</feature>
<reference evidence="2" key="1">
    <citation type="submission" date="2022-08" db="EMBL/GenBank/DDBJ databases">
        <title>Microvirga terrae sp. nov., isolated from soil.</title>
        <authorList>
            <person name="Kim K.H."/>
            <person name="Seo Y.L."/>
            <person name="Kim J.M."/>
            <person name="Lee J.K."/>
            <person name="Han D.M."/>
            <person name="Jeon C.O."/>
        </authorList>
    </citation>
    <scope>NUCLEOTIDE SEQUENCE</scope>
    <source>
        <strain evidence="2">R24</strain>
    </source>
</reference>
<gene>
    <name evidence="2" type="ORF">HPT29_018410</name>
</gene>